<keyword evidence="1" id="KW-0472">Membrane</keyword>
<organism evidence="2 3">
    <name type="scientific">Aphis craccivora</name>
    <name type="common">Cowpea aphid</name>
    <dbReference type="NCBI Taxonomy" id="307492"/>
    <lineage>
        <taxon>Eukaryota</taxon>
        <taxon>Metazoa</taxon>
        <taxon>Ecdysozoa</taxon>
        <taxon>Arthropoda</taxon>
        <taxon>Hexapoda</taxon>
        <taxon>Insecta</taxon>
        <taxon>Pterygota</taxon>
        <taxon>Neoptera</taxon>
        <taxon>Paraneoptera</taxon>
        <taxon>Hemiptera</taxon>
        <taxon>Sternorrhyncha</taxon>
        <taxon>Aphidomorpha</taxon>
        <taxon>Aphidoidea</taxon>
        <taxon>Aphididae</taxon>
        <taxon>Aphidini</taxon>
        <taxon>Aphis</taxon>
        <taxon>Aphis</taxon>
    </lineage>
</organism>
<gene>
    <name evidence="2" type="ORF">FWK35_00024063</name>
</gene>
<keyword evidence="1" id="KW-1133">Transmembrane helix</keyword>
<dbReference type="EMBL" id="VUJU01005631">
    <property type="protein sequence ID" value="KAF0750702.1"/>
    <property type="molecule type" value="Genomic_DNA"/>
</dbReference>
<evidence type="ECO:0000313" key="2">
    <source>
        <dbReference type="EMBL" id="KAF0750702.1"/>
    </source>
</evidence>
<proteinExistence type="predicted"/>
<sequence>MKQIIKLKLFSINNIFSHFIPLYLKKRNTFLKWNQKLFKWPLALIVFIILLLCAVYILYIFTNDDIQSECSDSLEVSDMK</sequence>
<accession>A0A6G0Y7H3</accession>
<dbReference type="AlphaFoldDB" id="A0A6G0Y7H3"/>
<comment type="caution">
    <text evidence="2">The sequence shown here is derived from an EMBL/GenBank/DDBJ whole genome shotgun (WGS) entry which is preliminary data.</text>
</comment>
<evidence type="ECO:0000256" key="1">
    <source>
        <dbReference type="SAM" id="Phobius"/>
    </source>
</evidence>
<reference evidence="2 3" key="1">
    <citation type="submission" date="2019-08" db="EMBL/GenBank/DDBJ databases">
        <title>Whole genome of Aphis craccivora.</title>
        <authorList>
            <person name="Voronova N.V."/>
            <person name="Shulinski R.S."/>
            <person name="Bandarenka Y.V."/>
            <person name="Zhorov D.G."/>
            <person name="Warner D."/>
        </authorList>
    </citation>
    <scope>NUCLEOTIDE SEQUENCE [LARGE SCALE GENOMIC DNA]</scope>
    <source>
        <strain evidence="2">180601</strain>
        <tissue evidence="2">Whole Body</tissue>
    </source>
</reference>
<name>A0A6G0Y7H3_APHCR</name>
<protein>
    <submittedName>
        <fullName evidence="2">Uncharacterized protein</fullName>
    </submittedName>
</protein>
<keyword evidence="1" id="KW-0812">Transmembrane</keyword>
<evidence type="ECO:0000313" key="3">
    <source>
        <dbReference type="Proteomes" id="UP000478052"/>
    </source>
</evidence>
<keyword evidence="3" id="KW-1185">Reference proteome</keyword>
<feature type="transmembrane region" description="Helical" evidence="1">
    <location>
        <begin position="40"/>
        <end position="61"/>
    </location>
</feature>
<dbReference type="Proteomes" id="UP000478052">
    <property type="component" value="Unassembled WGS sequence"/>
</dbReference>